<dbReference type="Gene3D" id="2.70.98.30">
    <property type="entry name" value="Golgi alpha-mannosidase II, domain 4"/>
    <property type="match status" value="1"/>
</dbReference>
<evidence type="ECO:0000313" key="13">
    <source>
        <dbReference type="RefSeq" id="XP_033534417.1"/>
    </source>
</evidence>
<dbReference type="GeneID" id="54421247"/>
<reference evidence="11 13" key="1">
    <citation type="submission" date="2020-01" db="EMBL/GenBank/DDBJ databases">
        <authorList>
            <consortium name="DOE Joint Genome Institute"/>
            <person name="Haridas S."/>
            <person name="Albert R."/>
            <person name="Binder M."/>
            <person name="Bloem J."/>
            <person name="Labutti K."/>
            <person name="Salamov A."/>
            <person name="Andreopoulos B."/>
            <person name="Baker S.E."/>
            <person name="Barry K."/>
            <person name="Bills G."/>
            <person name="Bluhm B.H."/>
            <person name="Cannon C."/>
            <person name="Castanera R."/>
            <person name="Culley D.E."/>
            <person name="Daum C."/>
            <person name="Ezra D."/>
            <person name="Gonzalez J.B."/>
            <person name="Henrissat B."/>
            <person name="Kuo A."/>
            <person name="Liang C."/>
            <person name="Lipzen A."/>
            <person name="Lutzoni F."/>
            <person name="Magnuson J."/>
            <person name="Mondo S."/>
            <person name="Nolan M."/>
            <person name="Ohm R."/>
            <person name="Pangilinan J."/>
            <person name="Park H.-J."/>
            <person name="Ramirez L."/>
            <person name="Alfaro M."/>
            <person name="Sun H."/>
            <person name="Tritt A."/>
            <person name="Yoshinaga Y."/>
            <person name="Zwiers L.-H."/>
            <person name="Turgeon B.G."/>
            <person name="Goodwin S.B."/>
            <person name="Spatafora J.W."/>
            <person name="Crous P.W."/>
            <person name="Grigoriev I.V."/>
        </authorList>
    </citation>
    <scope>NUCLEOTIDE SEQUENCE</scope>
    <source>
        <strain evidence="11 13">CBS 781.70</strain>
    </source>
</reference>
<reference evidence="13" key="3">
    <citation type="submission" date="2025-04" db="UniProtKB">
        <authorList>
            <consortium name="RefSeq"/>
        </authorList>
    </citation>
    <scope>IDENTIFICATION</scope>
    <source>
        <strain evidence="13">CBS 781.70</strain>
    </source>
</reference>
<dbReference type="PANTHER" id="PTHR31983:SF0">
    <property type="entry name" value="GLUCAN ENDO-1,3-BETA-D-GLUCOSIDASE 2"/>
    <property type="match status" value="1"/>
</dbReference>
<dbReference type="InterPro" id="IPR040720">
    <property type="entry name" value="GH81_C"/>
</dbReference>
<evidence type="ECO:0000256" key="1">
    <source>
        <dbReference type="ARBA" id="ARBA00000382"/>
    </source>
</evidence>
<dbReference type="EMBL" id="ML975156">
    <property type="protein sequence ID" value="KAF1812786.1"/>
    <property type="molecule type" value="Genomic_DNA"/>
</dbReference>
<dbReference type="GO" id="GO:0009986">
    <property type="term" value="C:cell surface"/>
    <property type="evidence" value="ECO:0007669"/>
    <property type="project" value="TreeGrafter"/>
</dbReference>
<keyword evidence="7" id="KW-0961">Cell wall biogenesis/degradation</keyword>
<dbReference type="GO" id="GO:0071555">
    <property type="term" value="P:cell wall organization"/>
    <property type="evidence" value="ECO:0007669"/>
    <property type="project" value="UniProtKB-KW"/>
</dbReference>
<dbReference type="Gene3D" id="1.10.287.1170">
    <property type="entry name" value="glycoside hydrolase family 81 endo-[beta] glucanase"/>
    <property type="match status" value="1"/>
</dbReference>
<gene>
    <name evidence="11 13" type="ORF">P152DRAFT_466158</name>
</gene>
<dbReference type="Pfam" id="PF17652">
    <property type="entry name" value="Glyco_hydro81C"/>
    <property type="match status" value="1"/>
</dbReference>
<keyword evidence="4" id="KW-0378">Hydrolase</keyword>
<evidence type="ECO:0000259" key="10">
    <source>
        <dbReference type="Pfam" id="PF17652"/>
    </source>
</evidence>
<keyword evidence="6" id="KW-0326">Glycosidase</keyword>
<dbReference type="EC" id="3.2.1.39" evidence="3"/>
<sequence length="717" mass="79001">MNIFEPIATDAPPTQIKNRGDHPIVRNAVGDGDEPVETNKFYANFFLGSQSHGTWTHPYSLTWSNGGGPANSWGISVSHTERSQFSFEPSTPSRYYISPIGIQSFVFSAEELGSETKLRVRNPKQFSAEVELSVKEGDKALISLPVVQGMGFITANYHGAKPLFQSGVLFRTLTRVGFVSEKNQTAKYRVRLEDGSTWLLYATPVGTEGIPPFELMDSKTIKGPENFDGFIQVAKNPLSEESEKIYDLSAGVYAIGGTLTGSVDGGNGSYTIGWKKGGLVDRPLLMFALPHHVDSFDDATRSKKTNIQLQSITKGIATAVQADQLTMIEASLPDQIGFDPWSPDLAATEVRKSALSEKARKAIQESASVELSQNMDDQSNLDSMYYSGKALAKFASILYAESTVVRTGSASIVPPGLDNLKSAFARFVENRQKHPLAYDTVWKGVVSTASYGSGDLGHDFGNTGYNDHHFHYGYHIFAAAVIGYLDKDWLSQGTNKAWVNALVRDFDNPSEGDRFFPVSRAMDWYHGHSWAKGLFESADGKDQESTSEDAFASYAVKMWARVVGDANMEARANLQLAVKARSMRAYFLMDEKNTNQPKEFIGNRVTGILFENKVDHTTYFGSNVEYIHGIHMIPVSPVSAYVRTKAFTKLEWDQFFNDDMLGNMKSGWRGILEANRAIFDPQKAFDFFVGPDFNDGYLDGGASRTCYLAYAAGLGGA</sequence>
<evidence type="ECO:0000256" key="7">
    <source>
        <dbReference type="ARBA" id="ARBA00023316"/>
    </source>
</evidence>
<evidence type="ECO:0000256" key="8">
    <source>
        <dbReference type="ARBA" id="ARBA00023326"/>
    </source>
</evidence>
<evidence type="ECO:0000256" key="6">
    <source>
        <dbReference type="ARBA" id="ARBA00023295"/>
    </source>
</evidence>
<dbReference type="InterPro" id="IPR005200">
    <property type="entry name" value="Endo-beta-glucanase"/>
</dbReference>
<organism evidence="11">
    <name type="scientific">Eremomyces bilateralis CBS 781.70</name>
    <dbReference type="NCBI Taxonomy" id="1392243"/>
    <lineage>
        <taxon>Eukaryota</taxon>
        <taxon>Fungi</taxon>
        <taxon>Dikarya</taxon>
        <taxon>Ascomycota</taxon>
        <taxon>Pezizomycotina</taxon>
        <taxon>Dothideomycetes</taxon>
        <taxon>Dothideomycetes incertae sedis</taxon>
        <taxon>Eremomycetales</taxon>
        <taxon>Eremomycetaceae</taxon>
        <taxon>Eremomyces</taxon>
    </lineage>
</organism>
<comment type="catalytic activity">
    <reaction evidence="1">
        <text>Hydrolysis of (1-&gt;3)-beta-D-glucosidic linkages in (1-&gt;3)-beta-D-glucans.</text>
        <dbReference type="EC" id="3.2.1.39"/>
    </reaction>
</comment>
<keyword evidence="5" id="KW-0119">Carbohydrate metabolism</keyword>
<reference evidence="13" key="2">
    <citation type="submission" date="2020-04" db="EMBL/GenBank/DDBJ databases">
        <authorList>
            <consortium name="NCBI Genome Project"/>
        </authorList>
    </citation>
    <scope>NUCLEOTIDE SEQUENCE</scope>
    <source>
        <strain evidence="13">CBS 781.70</strain>
    </source>
</reference>
<protein>
    <recommendedName>
        <fullName evidence="3">glucan endo-1,3-beta-D-glucosidase</fullName>
        <ecNumber evidence="3">3.2.1.39</ecNumber>
    </recommendedName>
</protein>
<dbReference type="AlphaFoldDB" id="A0A6G1G4E9"/>
<keyword evidence="8" id="KW-0624">Polysaccharide degradation</keyword>
<dbReference type="Proteomes" id="UP000504638">
    <property type="component" value="Unplaced"/>
</dbReference>
<dbReference type="GO" id="GO:0000272">
    <property type="term" value="P:polysaccharide catabolic process"/>
    <property type="evidence" value="ECO:0007669"/>
    <property type="project" value="UniProtKB-KW"/>
</dbReference>
<comment type="similarity">
    <text evidence="2">Belongs to the glycosyl hydrolase 81 family.</text>
</comment>
<evidence type="ECO:0000313" key="11">
    <source>
        <dbReference type="EMBL" id="KAF1812786.1"/>
    </source>
</evidence>
<dbReference type="InterPro" id="IPR040451">
    <property type="entry name" value="GH81_N"/>
</dbReference>
<feature type="domain" description="Glycosyl hydrolase family 81 N-terminal" evidence="9">
    <location>
        <begin position="22"/>
        <end position="343"/>
    </location>
</feature>
<keyword evidence="12" id="KW-1185">Reference proteome</keyword>
<evidence type="ECO:0000256" key="4">
    <source>
        <dbReference type="ARBA" id="ARBA00022801"/>
    </source>
</evidence>
<dbReference type="GO" id="GO:0042973">
    <property type="term" value="F:glucan endo-1,3-beta-D-glucosidase activity"/>
    <property type="evidence" value="ECO:0007669"/>
    <property type="project" value="UniProtKB-EC"/>
</dbReference>
<dbReference type="PROSITE" id="PS52008">
    <property type="entry name" value="GH81"/>
    <property type="match status" value="1"/>
</dbReference>
<name>A0A6G1G4E9_9PEZI</name>
<dbReference type="Pfam" id="PF03639">
    <property type="entry name" value="Glyco_hydro_81"/>
    <property type="match status" value="1"/>
</dbReference>
<evidence type="ECO:0000259" key="9">
    <source>
        <dbReference type="Pfam" id="PF03639"/>
    </source>
</evidence>
<accession>A0A6G1G4E9</accession>
<proteinExistence type="inferred from homology"/>
<dbReference type="PANTHER" id="PTHR31983">
    <property type="entry name" value="ENDO-1,3(4)-BETA-GLUCANASE 1"/>
    <property type="match status" value="1"/>
</dbReference>
<evidence type="ECO:0000256" key="3">
    <source>
        <dbReference type="ARBA" id="ARBA00012780"/>
    </source>
</evidence>
<evidence type="ECO:0000256" key="5">
    <source>
        <dbReference type="ARBA" id="ARBA00023277"/>
    </source>
</evidence>
<evidence type="ECO:0000313" key="12">
    <source>
        <dbReference type="Proteomes" id="UP000504638"/>
    </source>
</evidence>
<evidence type="ECO:0000256" key="2">
    <source>
        <dbReference type="ARBA" id="ARBA00010730"/>
    </source>
</evidence>
<dbReference type="RefSeq" id="XP_033534417.1">
    <property type="nucleotide sequence ID" value="XM_033680677.1"/>
</dbReference>
<dbReference type="OrthoDB" id="4473401at2759"/>
<dbReference type="GO" id="GO:0052861">
    <property type="term" value="F:endo-1,3(4)-beta-glucanase activity"/>
    <property type="evidence" value="ECO:0007669"/>
    <property type="project" value="InterPro"/>
</dbReference>
<dbReference type="FunFam" id="2.70.98.30:FF:000006">
    <property type="entry name" value="Endo-1,3-beta-glucanase Engl1"/>
    <property type="match status" value="1"/>
</dbReference>
<feature type="domain" description="Glycosyl hydrolase family 81 C-terminal" evidence="10">
    <location>
        <begin position="355"/>
        <end position="708"/>
    </location>
</feature>